<reference evidence="12 13" key="1">
    <citation type="journal article" date="2008" name="Nature">
        <title>The Trichoplax genome and the nature of placozoans.</title>
        <authorList>
            <person name="Srivastava M."/>
            <person name="Begovic E."/>
            <person name="Chapman J."/>
            <person name="Putnam N.H."/>
            <person name="Hellsten U."/>
            <person name="Kawashima T."/>
            <person name="Kuo A."/>
            <person name="Mitros T."/>
            <person name="Salamov A."/>
            <person name="Carpenter M.L."/>
            <person name="Signorovitch A.Y."/>
            <person name="Moreno M.A."/>
            <person name="Kamm K."/>
            <person name="Grimwood J."/>
            <person name="Schmutz J."/>
            <person name="Shapiro H."/>
            <person name="Grigoriev I.V."/>
            <person name="Buss L.W."/>
            <person name="Schierwater B."/>
            <person name="Dellaporta S.L."/>
            <person name="Rokhsar D.S."/>
        </authorList>
    </citation>
    <scope>NUCLEOTIDE SEQUENCE [LARGE SCALE GENOMIC DNA]</scope>
    <source>
        <strain evidence="12 13">Grell-BS-1999</strain>
    </source>
</reference>
<evidence type="ECO:0000313" key="12">
    <source>
        <dbReference type="EMBL" id="EDV20413.1"/>
    </source>
</evidence>
<dbReference type="CTD" id="6758251"/>
<evidence type="ECO:0000256" key="2">
    <source>
        <dbReference type="ARBA" id="ARBA00006375"/>
    </source>
</evidence>
<dbReference type="FunCoup" id="B3S9X7">
    <property type="interactions" value="491"/>
</dbReference>
<dbReference type="GeneID" id="6758251"/>
<dbReference type="InterPro" id="IPR052465">
    <property type="entry name" value="Mito_NAD+_Carrier"/>
</dbReference>
<dbReference type="EMBL" id="DS985260">
    <property type="protein sequence ID" value="EDV20413.1"/>
    <property type="molecule type" value="Genomic_DNA"/>
</dbReference>
<keyword evidence="4 10" id="KW-0812">Transmembrane</keyword>
<feature type="repeat" description="Solcar" evidence="10">
    <location>
        <begin position="41"/>
        <end position="121"/>
    </location>
</feature>
<dbReference type="STRING" id="10228.B3S9X7"/>
<dbReference type="InterPro" id="IPR018108">
    <property type="entry name" value="MCP_transmembrane"/>
</dbReference>
<sequence>MLIYLPRNHFSSIKNNATSVHFNVTEGYSSTQIRSNVSPNSKSSPEFVCGAGAAFANIVLTFPVNKAIFRQQIHGINLSSAVKQLQLEGVRNLYRGLGPPLLLKCTTLSLTFGLYDFYNKQIHRWNHGSTLPALPVKLLAATLAGTTEAILTPFERVQVLLQDRHQQRKYTNTVQAFHNLKRFGLKEYYRGLTPILIRNGPSNAVYFALREPVRNILPNYQSSAGNIASDFVSGAVLGAVISTMYYPLNVVKSVMQRKAGGEFTSFNKTFIKVFNDRNRSVQKLYYGVQANFMRSLISWGIINATYEILKRNFFQPDNIKSL</sequence>
<dbReference type="eggNOG" id="KOG1519">
    <property type="taxonomic scope" value="Eukaryota"/>
</dbReference>
<dbReference type="Proteomes" id="UP000009022">
    <property type="component" value="Unassembled WGS sequence"/>
</dbReference>
<evidence type="ECO:0000256" key="3">
    <source>
        <dbReference type="ARBA" id="ARBA00022448"/>
    </source>
</evidence>
<gene>
    <name evidence="12" type="ORF">TRIADDRAFT_31936</name>
</gene>
<evidence type="ECO:0000256" key="5">
    <source>
        <dbReference type="ARBA" id="ARBA00022737"/>
    </source>
</evidence>
<comment type="subcellular location">
    <subcellularLocation>
        <location evidence="1">Mitochondrion inner membrane</location>
        <topology evidence="1">Multi-pass membrane protein</topology>
    </subcellularLocation>
</comment>
<dbReference type="GO" id="GO:0005743">
    <property type="term" value="C:mitochondrial inner membrane"/>
    <property type="evidence" value="ECO:0007669"/>
    <property type="project" value="UniProtKB-SubCell"/>
</dbReference>
<evidence type="ECO:0000313" key="13">
    <source>
        <dbReference type="Proteomes" id="UP000009022"/>
    </source>
</evidence>
<dbReference type="InParanoid" id="B3S9X7"/>
<keyword evidence="7" id="KW-1133">Transmembrane helix</keyword>
<dbReference type="HOGENOM" id="CLU_061821_0_0_1"/>
<dbReference type="GO" id="GO:0051724">
    <property type="term" value="F:NAD transmembrane transporter activity"/>
    <property type="evidence" value="ECO:0000318"/>
    <property type="project" value="GO_Central"/>
</dbReference>
<evidence type="ECO:0000256" key="11">
    <source>
        <dbReference type="RuleBase" id="RU000488"/>
    </source>
</evidence>
<dbReference type="PANTHER" id="PTHR46131">
    <property type="entry name" value="SD08549P"/>
    <property type="match status" value="1"/>
</dbReference>
<keyword evidence="8" id="KW-0496">Mitochondrion</keyword>
<name>B3S9X7_TRIAD</name>
<dbReference type="RefSeq" id="XP_002117107.1">
    <property type="nucleotide sequence ID" value="XM_002117071.1"/>
</dbReference>
<keyword evidence="9 10" id="KW-0472">Membrane</keyword>
<dbReference type="Pfam" id="PF00153">
    <property type="entry name" value="Mito_carr"/>
    <property type="match status" value="3"/>
</dbReference>
<proteinExistence type="inferred from homology"/>
<dbReference type="PANTHER" id="PTHR46131:SF1">
    <property type="entry name" value="SD08549P"/>
    <property type="match status" value="1"/>
</dbReference>
<evidence type="ECO:0000256" key="6">
    <source>
        <dbReference type="ARBA" id="ARBA00022792"/>
    </source>
</evidence>
<dbReference type="SUPFAM" id="SSF103506">
    <property type="entry name" value="Mitochondrial carrier"/>
    <property type="match status" value="1"/>
</dbReference>
<dbReference type="InterPro" id="IPR023395">
    <property type="entry name" value="MCP_dom_sf"/>
</dbReference>
<keyword evidence="6" id="KW-0999">Mitochondrion inner membrane</keyword>
<evidence type="ECO:0000256" key="1">
    <source>
        <dbReference type="ARBA" id="ARBA00004448"/>
    </source>
</evidence>
<evidence type="ECO:0000256" key="7">
    <source>
        <dbReference type="ARBA" id="ARBA00022989"/>
    </source>
</evidence>
<keyword evidence="5" id="KW-0677">Repeat</keyword>
<dbReference type="Gene3D" id="1.50.40.10">
    <property type="entry name" value="Mitochondrial carrier domain"/>
    <property type="match status" value="1"/>
</dbReference>
<organism evidence="12 13">
    <name type="scientific">Trichoplax adhaerens</name>
    <name type="common">Trichoplax reptans</name>
    <dbReference type="NCBI Taxonomy" id="10228"/>
    <lineage>
        <taxon>Eukaryota</taxon>
        <taxon>Metazoa</taxon>
        <taxon>Placozoa</taxon>
        <taxon>Uniplacotomia</taxon>
        <taxon>Trichoplacea</taxon>
        <taxon>Trichoplacidae</taxon>
        <taxon>Trichoplax</taxon>
    </lineage>
</organism>
<dbReference type="OMA" id="GCAFNTG"/>
<keyword evidence="13" id="KW-1185">Reference proteome</keyword>
<protein>
    <recommendedName>
        <fullName evidence="14">Solute carrier family 25 member 51</fullName>
    </recommendedName>
</protein>
<dbReference type="AlphaFoldDB" id="B3S9X7"/>
<feature type="repeat" description="Solcar" evidence="10">
    <location>
        <begin position="132"/>
        <end position="216"/>
    </location>
</feature>
<comment type="similarity">
    <text evidence="2 11">Belongs to the mitochondrial carrier (TC 2.A.29) family.</text>
</comment>
<accession>B3S9X7</accession>
<evidence type="ECO:0000256" key="8">
    <source>
        <dbReference type="ARBA" id="ARBA00023128"/>
    </source>
</evidence>
<evidence type="ECO:0000256" key="4">
    <source>
        <dbReference type="ARBA" id="ARBA00022692"/>
    </source>
</evidence>
<dbReference type="KEGG" id="tad:TRIADDRAFT_31936"/>
<dbReference type="PhylomeDB" id="B3S9X7"/>
<evidence type="ECO:0000256" key="10">
    <source>
        <dbReference type="PROSITE-ProRule" id="PRU00282"/>
    </source>
</evidence>
<feature type="repeat" description="Solcar" evidence="10">
    <location>
        <begin position="225"/>
        <end position="312"/>
    </location>
</feature>
<evidence type="ECO:0000256" key="9">
    <source>
        <dbReference type="ARBA" id="ARBA00023136"/>
    </source>
</evidence>
<evidence type="ECO:0008006" key="14">
    <source>
        <dbReference type="Google" id="ProtNLM"/>
    </source>
</evidence>
<keyword evidence="3 11" id="KW-0813">Transport</keyword>
<dbReference type="GO" id="GO:0005739">
    <property type="term" value="C:mitochondrion"/>
    <property type="evidence" value="ECO:0000318"/>
    <property type="project" value="GO_Central"/>
</dbReference>
<dbReference type="PROSITE" id="PS50920">
    <property type="entry name" value="SOLCAR"/>
    <property type="match status" value="3"/>
</dbReference>
<dbReference type="OrthoDB" id="2139348at2759"/>